<evidence type="ECO:0000256" key="1">
    <source>
        <dbReference type="SAM" id="MobiDB-lite"/>
    </source>
</evidence>
<accession>A0A1D9QEH4</accession>
<proteinExistence type="predicted"/>
<feature type="chain" id="PRO_5009445108" evidence="2">
    <location>
        <begin position="19"/>
        <end position="73"/>
    </location>
</feature>
<feature type="region of interest" description="Disordered" evidence="1">
    <location>
        <begin position="54"/>
        <end position="73"/>
    </location>
</feature>
<dbReference type="VEuPathDB" id="FungiDB:sscle_10g080580"/>
<dbReference type="EMBL" id="CP017823">
    <property type="protein sequence ID" value="APA13288.1"/>
    <property type="molecule type" value="Genomic_DNA"/>
</dbReference>
<organism evidence="3 4">
    <name type="scientific">Sclerotinia sclerotiorum (strain ATCC 18683 / 1980 / Ss-1)</name>
    <name type="common">White mold</name>
    <name type="synonym">Whetzelinia sclerotiorum</name>
    <dbReference type="NCBI Taxonomy" id="665079"/>
    <lineage>
        <taxon>Eukaryota</taxon>
        <taxon>Fungi</taxon>
        <taxon>Dikarya</taxon>
        <taxon>Ascomycota</taxon>
        <taxon>Pezizomycotina</taxon>
        <taxon>Leotiomycetes</taxon>
        <taxon>Helotiales</taxon>
        <taxon>Sclerotiniaceae</taxon>
        <taxon>Sclerotinia</taxon>
    </lineage>
</organism>
<gene>
    <name evidence="3" type="ORF">sscle_10g080580</name>
</gene>
<protein>
    <submittedName>
        <fullName evidence="3">Uncharacterized protein</fullName>
    </submittedName>
</protein>
<evidence type="ECO:0000256" key="2">
    <source>
        <dbReference type="SAM" id="SignalP"/>
    </source>
</evidence>
<reference evidence="4" key="1">
    <citation type="journal article" date="2017" name="Genome Biol. Evol.">
        <title>The complete genome sequence of the phytopathogenic fungus Sclerotinia sclerotiorum reveals insights into the genome architecture of broad host range pathogens.</title>
        <authorList>
            <person name="Derbyshire M."/>
            <person name="Denton-Giles M."/>
            <person name="Hegedus D."/>
            <person name="Seifbarghy S."/>
            <person name="Rollins J."/>
            <person name="van Kan J."/>
            <person name="Seidl M.F."/>
            <person name="Faino L."/>
            <person name="Mbengue M."/>
            <person name="Navaud O."/>
            <person name="Raffaele S."/>
            <person name="Hammond-Kosack K."/>
            <person name="Heard S."/>
            <person name="Oliver R."/>
        </authorList>
    </citation>
    <scope>NUCLEOTIDE SEQUENCE [LARGE SCALE GENOMIC DNA]</scope>
    <source>
        <strain evidence="4">ATCC 18683 / 1980 / Ss-1</strain>
    </source>
</reference>
<dbReference type="AlphaFoldDB" id="A0A1D9QEH4"/>
<feature type="signal peptide" evidence="2">
    <location>
        <begin position="1"/>
        <end position="18"/>
    </location>
</feature>
<evidence type="ECO:0000313" key="3">
    <source>
        <dbReference type="EMBL" id="APA13288.1"/>
    </source>
</evidence>
<evidence type="ECO:0000313" key="4">
    <source>
        <dbReference type="Proteomes" id="UP000177798"/>
    </source>
</evidence>
<sequence>MQLALVLSLITVLSTVVGAPIVAKNEASPAHLSDRVFIRSAKVLNMIINYNDDLSEPESADLNPEPQSQATKF</sequence>
<name>A0A1D9QEH4_SCLS1</name>
<dbReference type="Proteomes" id="UP000177798">
    <property type="component" value="Chromosome 10"/>
</dbReference>
<keyword evidence="2" id="KW-0732">Signal</keyword>
<dbReference type="OrthoDB" id="3508598at2759"/>